<dbReference type="PANTHER" id="PTHR11787">
    <property type="entry name" value="RAB GDP-DISSOCIATION INHIBITOR"/>
    <property type="match status" value="1"/>
</dbReference>
<dbReference type="GO" id="GO:0007264">
    <property type="term" value="P:small GTPase-mediated signal transduction"/>
    <property type="evidence" value="ECO:0007669"/>
    <property type="project" value="InterPro"/>
</dbReference>
<organism evidence="3 4">
    <name type="scientific">Smittium mucronatum</name>
    <dbReference type="NCBI Taxonomy" id="133383"/>
    <lineage>
        <taxon>Eukaryota</taxon>
        <taxon>Fungi</taxon>
        <taxon>Fungi incertae sedis</taxon>
        <taxon>Zoopagomycota</taxon>
        <taxon>Kickxellomycotina</taxon>
        <taxon>Harpellomycetes</taxon>
        <taxon>Harpellales</taxon>
        <taxon>Legeriomycetaceae</taxon>
        <taxon>Smittium</taxon>
    </lineage>
</organism>
<keyword evidence="4" id="KW-1185">Reference proteome</keyword>
<evidence type="ECO:0000256" key="2">
    <source>
        <dbReference type="RuleBase" id="RU363124"/>
    </source>
</evidence>
<reference evidence="3 4" key="1">
    <citation type="journal article" date="2016" name="Mol. Biol. Evol.">
        <title>Genome-Wide Survey of Gut Fungi (Harpellales) Reveals the First Horizontally Transferred Ubiquitin Gene from a Mosquito Host.</title>
        <authorList>
            <person name="Wang Y."/>
            <person name="White M.M."/>
            <person name="Kvist S."/>
            <person name="Moncalvo J.M."/>
        </authorList>
    </citation>
    <scope>NUCLEOTIDE SEQUENCE [LARGE SCALE GENOMIC DNA]</scope>
    <source>
        <strain evidence="3 4">ALG-7-W6</strain>
    </source>
</reference>
<dbReference type="InterPro" id="IPR036188">
    <property type="entry name" value="FAD/NAD-bd_sf"/>
</dbReference>
<proteinExistence type="inferred from homology"/>
<dbReference type="GO" id="GO:0016192">
    <property type="term" value="P:vesicle-mediated transport"/>
    <property type="evidence" value="ECO:0007669"/>
    <property type="project" value="TreeGrafter"/>
</dbReference>
<dbReference type="Proteomes" id="UP000187455">
    <property type="component" value="Unassembled WGS sequence"/>
</dbReference>
<gene>
    <name evidence="3" type="ORF">AYI68_g3536</name>
</gene>
<protein>
    <recommendedName>
        <fullName evidence="2">Rab GDP dissociation inhibitor</fullName>
    </recommendedName>
</protein>
<evidence type="ECO:0000256" key="1">
    <source>
        <dbReference type="ARBA" id="ARBA00005593"/>
    </source>
</evidence>
<evidence type="ECO:0000313" key="3">
    <source>
        <dbReference type="EMBL" id="OLY82344.1"/>
    </source>
</evidence>
<dbReference type="PRINTS" id="PR00891">
    <property type="entry name" value="RABGDIREP"/>
</dbReference>
<dbReference type="AlphaFoldDB" id="A0A1R0GZM2"/>
<comment type="caution">
    <text evidence="3">The sequence shown here is derived from an EMBL/GenBank/DDBJ whole genome shotgun (WGS) entry which is preliminary data.</text>
</comment>
<sequence length="448" mass="49982">MDEEYDIIVLGTGLAECVLSGILSVEGKKVLHIDRNDYYGGECASLNLTQMYRMFRDGATPPEALGRDRDYNIDLIPKFMMANEELVKVLVYTDVTRYIEFKLISGSMVCRDSKISKVPATVTEALTSPLLGFFEKRRAKNFLEFVGNYKEEDTMTHKGLDLDKQPMSAVYEHFGLDLNSQEFIGHAMALQLDDSYKARPARETVERVLLYVTSVAKYGSSPYIYPLYGLGELPQGFARLSAIYGGTYMLNTPVDEIVVDSEGKFVGVKSGEEVAKAKLVIGDPSYFQNRTKAIGKVVRSICLLEHPIPNSDNADSTQIIIPQAQAKRKHDIYIACVSSTHNVVPKNYWVASVSTIVETDDPKAEIEMGIKLLGPIKERFDSVTDLYVPVDDGTANNIFISKSFDATSHFVSVYEDIKDVYRRVTGSDLVLKKRATVEEEQAAFEAAQ</sequence>
<name>A0A1R0GZM2_9FUNG</name>
<dbReference type="PRINTS" id="PR00892">
    <property type="entry name" value="RABGDI"/>
</dbReference>
<dbReference type="OrthoDB" id="9446342at2759"/>
<dbReference type="Gene3D" id="3.30.519.10">
    <property type="entry name" value="Guanine Nucleotide Dissociation Inhibitor, domain 2"/>
    <property type="match status" value="1"/>
</dbReference>
<dbReference type="InterPro" id="IPR018203">
    <property type="entry name" value="GDP_dissociation_inhibitor"/>
</dbReference>
<dbReference type="GO" id="GO:0015031">
    <property type="term" value="P:protein transport"/>
    <property type="evidence" value="ECO:0007669"/>
    <property type="project" value="InterPro"/>
</dbReference>
<dbReference type="GO" id="GO:0005737">
    <property type="term" value="C:cytoplasm"/>
    <property type="evidence" value="ECO:0007669"/>
    <property type="project" value="TreeGrafter"/>
</dbReference>
<dbReference type="PANTHER" id="PTHR11787:SF8">
    <property type="entry name" value="RAB GDP DISSOCIATION INHIBITOR"/>
    <property type="match status" value="1"/>
</dbReference>
<dbReference type="Pfam" id="PF00996">
    <property type="entry name" value="GDI"/>
    <property type="match status" value="1"/>
</dbReference>
<evidence type="ECO:0000313" key="4">
    <source>
        <dbReference type="Proteomes" id="UP000187455"/>
    </source>
</evidence>
<dbReference type="Gene3D" id="3.50.50.60">
    <property type="entry name" value="FAD/NAD(P)-binding domain"/>
    <property type="match status" value="1"/>
</dbReference>
<dbReference type="SUPFAM" id="SSF54373">
    <property type="entry name" value="FAD-linked reductases, C-terminal domain"/>
    <property type="match status" value="1"/>
</dbReference>
<accession>A0A1R0GZM2</accession>
<comment type="similarity">
    <text evidence="1 2">Belongs to the Rab GDI family.</text>
</comment>
<dbReference type="FunFam" id="1.10.405.10:FF:000001">
    <property type="entry name" value="Rab GDP dissociation inhibitor"/>
    <property type="match status" value="1"/>
</dbReference>
<dbReference type="SUPFAM" id="SSF51905">
    <property type="entry name" value="FAD/NAD(P)-binding domain"/>
    <property type="match status" value="2"/>
</dbReference>
<dbReference type="Gene3D" id="1.10.405.10">
    <property type="entry name" value="Guanine Nucleotide Dissociation Inhibitor, domain 1"/>
    <property type="match status" value="1"/>
</dbReference>
<dbReference type="GO" id="GO:0005093">
    <property type="term" value="F:Rab GDP-dissociation inhibitor activity"/>
    <property type="evidence" value="ECO:0007669"/>
    <property type="project" value="InterPro"/>
</dbReference>
<dbReference type="EMBL" id="LSSL01001619">
    <property type="protein sequence ID" value="OLY82344.1"/>
    <property type="molecule type" value="Genomic_DNA"/>
</dbReference>
<dbReference type="InterPro" id="IPR000806">
    <property type="entry name" value="RabGDI"/>
</dbReference>
<dbReference type="STRING" id="133383.A0A1R0GZM2"/>